<gene>
    <name evidence="14" type="primary">LOC112464295</name>
</gene>
<evidence type="ECO:0000313" key="14">
    <source>
        <dbReference type="RefSeq" id="XP_024886977.1"/>
    </source>
</evidence>
<dbReference type="InterPro" id="IPR001431">
    <property type="entry name" value="Pept_M16_Zn_BS"/>
</dbReference>
<keyword evidence="3" id="KW-0645">Protease</keyword>
<feature type="domain" description="Peptidase M16 C-terminal" evidence="10">
    <location>
        <begin position="198"/>
        <end position="294"/>
    </location>
</feature>
<evidence type="ECO:0000259" key="12">
    <source>
        <dbReference type="Pfam" id="PF22456"/>
    </source>
</evidence>
<name>A0A6J1QXD2_9HYME</name>
<evidence type="ECO:0000256" key="3">
    <source>
        <dbReference type="ARBA" id="ARBA00022670"/>
    </source>
</evidence>
<organism evidence="13 14">
    <name type="scientific">Temnothorax curvispinosus</name>
    <dbReference type="NCBI Taxonomy" id="300111"/>
    <lineage>
        <taxon>Eukaryota</taxon>
        <taxon>Metazoa</taxon>
        <taxon>Ecdysozoa</taxon>
        <taxon>Arthropoda</taxon>
        <taxon>Hexapoda</taxon>
        <taxon>Insecta</taxon>
        <taxon>Pterygota</taxon>
        <taxon>Neoptera</taxon>
        <taxon>Endopterygota</taxon>
        <taxon>Hymenoptera</taxon>
        <taxon>Apocrita</taxon>
        <taxon>Aculeata</taxon>
        <taxon>Formicoidea</taxon>
        <taxon>Formicidae</taxon>
        <taxon>Myrmicinae</taxon>
        <taxon>Temnothorax</taxon>
    </lineage>
</organism>
<evidence type="ECO:0000256" key="7">
    <source>
        <dbReference type="ARBA" id="ARBA00023049"/>
    </source>
</evidence>
<dbReference type="GO" id="GO:0043171">
    <property type="term" value="P:peptide catabolic process"/>
    <property type="evidence" value="ECO:0007669"/>
    <property type="project" value="TreeGrafter"/>
</dbReference>
<dbReference type="GeneID" id="112464295"/>
<feature type="domain" description="Peptidase M16 middle/third" evidence="11">
    <location>
        <begin position="313"/>
        <end position="595"/>
    </location>
</feature>
<keyword evidence="7" id="KW-0482">Metalloprotease</keyword>
<evidence type="ECO:0000256" key="1">
    <source>
        <dbReference type="ARBA" id="ARBA00001947"/>
    </source>
</evidence>
<dbReference type="PANTHER" id="PTHR43690:SF18">
    <property type="entry name" value="INSULIN-DEGRADING ENZYME-RELATED"/>
    <property type="match status" value="1"/>
</dbReference>
<dbReference type="PROSITE" id="PS00143">
    <property type="entry name" value="INSULINASE"/>
    <property type="match status" value="1"/>
</dbReference>
<dbReference type="GO" id="GO:0004222">
    <property type="term" value="F:metalloendopeptidase activity"/>
    <property type="evidence" value="ECO:0007669"/>
    <property type="project" value="InterPro"/>
</dbReference>
<dbReference type="RefSeq" id="XP_024886977.1">
    <property type="nucleotide sequence ID" value="XM_025031209.1"/>
</dbReference>
<evidence type="ECO:0000259" key="9">
    <source>
        <dbReference type="Pfam" id="PF00675"/>
    </source>
</evidence>
<evidence type="ECO:0000256" key="4">
    <source>
        <dbReference type="ARBA" id="ARBA00022723"/>
    </source>
</evidence>
<evidence type="ECO:0000256" key="6">
    <source>
        <dbReference type="ARBA" id="ARBA00022833"/>
    </source>
</evidence>
<dbReference type="GO" id="GO:0005829">
    <property type="term" value="C:cytosol"/>
    <property type="evidence" value="ECO:0007669"/>
    <property type="project" value="TreeGrafter"/>
</dbReference>
<dbReference type="InterPro" id="IPR011249">
    <property type="entry name" value="Metalloenz_LuxS/M16"/>
</dbReference>
<dbReference type="InterPro" id="IPR011765">
    <property type="entry name" value="Pept_M16_N"/>
</dbReference>
<dbReference type="InterPro" id="IPR054734">
    <property type="entry name" value="PqqF-like_C_4"/>
</dbReference>
<comment type="similarity">
    <text evidence="2 8">Belongs to the peptidase M16 family.</text>
</comment>
<dbReference type="Pfam" id="PF00675">
    <property type="entry name" value="Peptidase_M16"/>
    <property type="match status" value="1"/>
</dbReference>
<accession>A0A6J1QXD2</accession>
<dbReference type="InterPro" id="IPR007863">
    <property type="entry name" value="Peptidase_M16_C"/>
</dbReference>
<dbReference type="InterPro" id="IPR032632">
    <property type="entry name" value="Peptidase_M16_M"/>
</dbReference>
<proteinExistence type="inferred from homology"/>
<dbReference type="GO" id="GO:0051603">
    <property type="term" value="P:proteolysis involved in protein catabolic process"/>
    <property type="evidence" value="ECO:0007669"/>
    <property type="project" value="TreeGrafter"/>
</dbReference>
<dbReference type="AlphaFoldDB" id="A0A6J1QXD2"/>
<keyword evidence="6" id="KW-0862">Zinc</keyword>
<evidence type="ECO:0000256" key="8">
    <source>
        <dbReference type="RuleBase" id="RU004447"/>
    </source>
</evidence>
<protein>
    <submittedName>
        <fullName evidence="14">Insulin-degrading enzyme-like isoform X3</fullName>
    </submittedName>
</protein>
<evidence type="ECO:0000259" key="11">
    <source>
        <dbReference type="Pfam" id="PF16187"/>
    </source>
</evidence>
<dbReference type="Pfam" id="PF05193">
    <property type="entry name" value="Peptidase_M16_C"/>
    <property type="match status" value="1"/>
</dbReference>
<dbReference type="GO" id="GO:0005739">
    <property type="term" value="C:mitochondrion"/>
    <property type="evidence" value="ECO:0007669"/>
    <property type="project" value="TreeGrafter"/>
</dbReference>
<keyword evidence="4" id="KW-0479">Metal-binding</keyword>
<feature type="domain" description="Peptidase M16 N-terminal" evidence="9">
    <location>
        <begin position="33"/>
        <end position="156"/>
    </location>
</feature>
<evidence type="ECO:0000259" key="10">
    <source>
        <dbReference type="Pfam" id="PF05193"/>
    </source>
</evidence>
<dbReference type="GO" id="GO:0046872">
    <property type="term" value="F:metal ion binding"/>
    <property type="evidence" value="ECO:0007669"/>
    <property type="project" value="UniProtKB-KW"/>
</dbReference>
<dbReference type="Proteomes" id="UP000504618">
    <property type="component" value="Unplaced"/>
</dbReference>
<comment type="cofactor">
    <cofactor evidence="1">
        <name>Zn(2+)</name>
        <dbReference type="ChEBI" id="CHEBI:29105"/>
    </cofactor>
</comment>
<keyword evidence="13" id="KW-1185">Reference proteome</keyword>
<dbReference type="Gene3D" id="3.30.830.10">
    <property type="entry name" value="Metalloenzyme, LuxS/M16 peptidase-like"/>
    <property type="match status" value="4"/>
</dbReference>
<feature type="domain" description="Coenzyme PQQ synthesis protein F-like C-terminal lobe" evidence="12">
    <location>
        <begin position="704"/>
        <end position="802"/>
    </location>
</feature>
<evidence type="ECO:0000256" key="5">
    <source>
        <dbReference type="ARBA" id="ARBA00022801"/>
    </source>
</evidence>
<dbReference type="SUPFAM" id="SSF63411">
    <property type="entry name" value="LuxS/MPP-like metallohydrolase"/>
    <property type="match status" value="4"/>
</dbReference>
<keyword evidence="5" id="KW-0378">Hydrolase</keyword>
<dbReference type="InterPro" id="IPR050626">
    <property type="entry name" value="Peptidase_M16"/>
</dbReference>
<dbReference type="Pfam" id="PF22456">
    <property type="entry name" value="PqqF-like_C_4"/>
    <property type="match status" value="1"/>
</dbReference>
<dbReference type="PANTHER" id="PTHR43690">
    <property type="entry name" value="NARDILYSIN"/>
    <property type="match status" value="1"/>
</dbReference>
<dbReference type="FunFam" id="3.30.830.10:FF:000012">
    <property type="entry name" value="Protease 3"/>
    <property type="match status" value="1"/>
</dbReference>
<reference evidence="14" key="1">
    <citation type="submission" date="2025-08" db="UniProtKB">
        <authorList>
            <consortium name="RefSeq"/>
        </authorList>
    </citation>
    <scope>IDENTIFICATION</scope>
    <source>
        <tissue evidence="14">Whole body</tissue>
    </source>
</reference>
<evidence type="ECO:0000256" key="2">
    <source>
        <dbReference type="ARBA" id="ARBA00007261"/>
    </source>
</evidence>
<sequence>MSNHNCVEEQFDNIHPDNDSRSYRGLVLTNKMRIFLISDPSTDISFASMDVNAGDNCNPDDLPGLAHLCEHMLLLGTEKYRKQDDYHMYVTQSNGQQNATTSLSSTNYWFTASPEKFKEVLDRFAQFFIAPLFRESLIEKEINGSIDAEYKEYLTLHGRRYIQLEKLCIKPDQPYSKFGTGNGESLSKIPKEKNINVRNRLLEFYNTYYSANVMSLCIHGKESLDDLTNMVIERFCNVENKEVELPMYSEYPFKDEDFNTIWYYVPIHDTITQLVISFALPEMQREYRMEHLHIWNMCNRYRSAKIHSWNPNNIATIAYLLHIYPMENIISLLRDFPKWRPDLINELMEYFTPQNIRIYVAAKAYESIANKTEKWFGTKYMKEKISEKTMKMWNHAGYKLPDLKLPSKNEFIATKFDIKTEINDQEFPLRIVKDTSFVKVWYKEDNVFRLPHATMIFHFVSPFAYMDPLSSNLTNMFVNLLRDFLDEYACIVNIHKHEFMHTVDITSLEWKITTTKYGITLKIDGFDDKQRVLLEKIMDQMTNFKLNPKRFEVLKEKHIKYLKNFATILQTPKHAKEYLHILLSERHWSSDELLASTAHLSIDRLELFIPKLFSKMHVDCLMYGNVTEMEATDIGELIESNLKTRMPHIVPMLQEQLVLYRQIKVEDGCHILYEEENKVHENSCTIVNYATGLRSTESNMLLSLLAQIISGPCYDVLRTTEQLGYIILSDVCTINETQYLTVVVQGERNPQNVEERIDSFMENMFEHITNMPEEQFNNYKEGLVVRLINTGNTITSQCSLYWKEIESKEYNFDRVNIEVPYLRTITQQRLLQFFEENIRSKLTRRKLSVHVMPTAMAMEKNLPDTSRRITVTSSDNKIKKFDNLMSFKLSQSLYI</sequence>
<evidence type="ECO:0000313" key="13">
    <source>
        <dbReference type="Proteomes" id="UP000504618"/>
    </source>
</evidence>
<dbReference type="Pfam" id="PF16187">
    <property type="entry name" value="Peptidase_M16_M"/>
    <property type="match status" value="1"/>
</dbReference>